<proteinExistence type="predicted"/>
<reference evidence="2" key="1">
    <citation type="submission" date="2022-07" db="EMBL/GenBank/DDBJ databases">
        <title>Genome analysis of Parmales, a sister group of diatoms, reveals the evolutionary specialization of diatoms from phago-mixotrophs to photoautotrophs.</title>
        <authorList>
            <person name="Ban H."/>
            <person name="Sato S."/>
            <person name="Yoshikawa S."/>
            <person name="Kazumasa Y."/>
            <person name="Nakamura Y."/>
            <person name="Ichinomiya M."/>
            <person name="Saitoh K."/>
            <person name="Sato N."/>
            <person name="Blanc-Mathieu R."/>
            <person name="Endo H."/>
            <person name="Kuwata A."/>
            <person name="Ogata H."/>
        </authorList>
    </citation>
    <scope>NUCLEOTIDE SEQUENCE</scope>
</reference>
<dbReference type="AlphaFoldDB" id="A0A9W6ZJ93"/>
<dbReference type="Proteomes" id="UP001165082">
    <property type="component" value="Unassembled WGS sequence"/>
</dbReference>
<comment type="caution">
    <text evidence="2">The sequence shown here is derived from an EMBL/GenBank/DDBJ whole genome shotgun (WGS) entry which is preliminary data.</text>
</comment>
<feature type="transmembrane region" description="Helical" evidence="1">
    <location>
        <begin position="24"/>
        <end position="42"/>
    </location>
</feature>
<evidence type="ECO:0000256" key="1">
    <source>
        <dbReference type="SAM" id="Phobius"/>
    </source>
</evidence>
<evidence type="ECO:0000313" key="2">
    <source>
        <dbReference type="EMBL" id="GMH50995.1"/>
    </source>
</evidence>
<keyword evidence="3" id="KW-1185">Reference proteome</keyword>
<accession>A0A9W6ZJ93</accession>
<dbReference type="OrthoDB" id="195234at2759"/>
<feature type="transmembrane region" description="Helical" evidence="1">
    <location>
        <begin position="76"/>
        <end position="95"/>
    </location>
</feature>
<keyword evidence="1" id="KW-1133">Transmembrane helix</keyword>
<name>A0A9W6ZJ93_9STRA</name>
<evidence type="ECO:0000313" key="3">
    <source>
        <dbReference type="Proteomes" id="UP001165082"/>
    </source>
</evidence>
<protein>
    <submittedName>
        <fullName evidence="2">Uncharacterized protein</fullName>
    </submittedName>
</protein>
<organism evidence="2 3">
    <name type="scientific">Triparma retinervis</name>
    <dbReference type="NCBI Taxonomy" id="2557542"/>
    <lineage>
        <taxon>Eukaryota</taxon>
        <taxon>Sar</taxon>
        <taxon>Stramenopiles</taxon>
        <taxon>Ochrophyta</taxon>
        <taxon>Bolidophyceae</taxon>
        <taxon>Parmales</taxon>
        <taxon>Triparmaceae</taxon>
        <taxon>Triparma</taxon>
    </lineage>
</organism>
<gene>
    <name evidence="2" type="ORF">TrRE_jg2654</name>
</gene>
<keyword evidence="1" id="KW-0812">Transmembrane</keyword>
<sequence length="126" mass="13627">MGDAGCEYASDDRTNYLAQKVTSLSNFSFSFVALIALQFALLDARANGLSNIFCNHGTVVQSSQLVGAHPMLSVKMAFVCAAMAASSFIWHASLADRGAKFDFGCMYLLIDYIIGLCALRLLGEKR</sequence>
<keyword evidence="1" id="KW-0472">Membrane</keyword>
<dbReference type="EMBL" id="BRXZ01004548">
    <property type="protein sequence ID" value="GMH50995.1"/>
    <property type="molecule type" value="Genomic_DNA"/>
</dbReference>
<feature type="transmembrane region" description="Helical" evidence="1">
    <location>
        <begin position="101"/>
        <end position="122"/>
    </location>
</feature>